<evidence type="ECO:0000259" key="5">
    <source>
        <dbReference type="PROSITE" id="PS51379"/>
    </source>
</evidence>
<evidence type="ECO:0000256" key="2">
    <source>
        <dbReference type="ARBA" id="ARBA00022723"/>
    </source>
</evidence>
<name>A0ABR7G636_9FIRM</name>
<keyword evidence="1" id="KW-0004">4Fe-4S</keyword>
<dbReference type="Proteomes" id="UP000631576">
    <property type="component" value="Unassembled WGS sequence"/>
</dbReference>
<gene>
    <name evidence="6" type="ORF">H8S40_04855</name>
</gene>
<dbReference type="Gene3D" id="3.30.70.20">
    <property type="match status" value="2"/>
</dbReference>
<dbReference type="InterPro" id="IPR050572">
    <property type="entry name" value="Fe-S_Ferredoxin"/>
</dbReference>
<dbReference type="Pfam" id="PF12838">
    <property type="entry name" value="Fer4_7"/>
    <property type="match status" value="1"/>
</dbReference>
<dbReference type="PANTHER" id="PTHR43687">
    <property type="entry name" value="ADENYLYLSULFATE REDUCTASE, BETA SUBUNIT"/>
    <property type="match status" value="1"/>
</dbReference>
<dbReference type="PANTHER" id="PTHR43687:SF1">
    <property type="entry name" value="FERREDOXIN III"/>
    <property type="match status" value="1"/>
</dbReference>
<comment type="caution">
    <text evidence="6">The sequence shown here is derived from an EMBL/GenBank/DDBJ whole genome shotgun (WGS) entry which is preliminary data.</text>
</comment>
<dbReference type="EMBL" id="JACOPE010000001">
    <property type="protein sequence ID" value="MBC5682901.1"/>
    <property type="molecule type" value="Genomic_DNA"/>
</dbReference>
<sequence length="163" mass="17506">MAIKKKFPYRSAVVACNGGCRANSEEPTCTKGCIGCGECVNNCKFGAISINEYKVAEVDEEKCIACGKCVKACPQEIIHIHECANYIVVKCSNDAKGADARKECEVSCIGCGICEKTCTAGAIKVIDNCAVINEELCLSCGMCAVKCPRHAIYDLRGIYTKVR</sequence>
<organism evidence="6 7">
    <name type="scientific">Ruminococcus hominis</name>
    <dbReference type="NCBI Taxonomy" id="2763065"/>
    <lineage>
        <taxon>Bacteria</taxon>
        <taxon>Bacillati</taxon>
        <taxon>Bacillota</taxon>
        <taxon>Clostridia</taxon>
        <taxon>Eubacteriales</taxon>
        <taxon>Oscillospiraceae</taxon>
        <taxon>Ruminococcus</taxon>
    </lineage>
</organism>
<evidence type="ECO:0000313" key="7">
    <source>
        <dbReference type="Proteomes" id="UP000631576"/>
    </source>
</evidence>
<accession>A0ABR7G636</accession>
<dbReference type="SUPFAM" id="SSF54862">
    <property type="entry name" value="4Fe-4S ferredoxins"/>
    <property type="match status" value="1"/>
</dbReference>
<feature type="domain" description="4Fe-4S ferredoxin-type" evidence="5">
    <location>
        <begin position="128"/>
        <end position="158"/>
    </location>
</feature>
<evidence type="ECO:0000256" key="3">
    <source>
        <dbReference type="ARBA" id="ARBA00023004"/>
    </source>
</evidence>
<dbReference type="RefSeq" id="WP_186864706.1">
    <property type="nucleotide sequence ID" value="NZ_JACOPE010000001.1"/>
</dbReference>
<feature type="domain" description="4Fe-4S ferredoxin-type" evidence="5">
    <location>
        <begin position="54"/>
        <end position="83"/>
    </location>
</feature>
<keyword evidence="4" id="KW-0411">Iron-sulfur</keyword>
<reference evidence="6 7" key="1">
    <citation type="submission" date="2020-08" db="EMBL/GenBank/DDBJ databases">
        <title>Genome public.</title>
        <authorList>
            <person name="Liu C."/>
            <person name="Sun Q."/>
        </authorList>
    </citation>
    <scope>NUCLEOTIDE SEQUENCE [LARGE SCALE GENOMIC DNA]</scope>
    <source>
        <strain evidence="6 7">NSJ-13</strain>
    </source>
</reference>
<keyword evidence="3" id="KW-0408">Iron</keyword>
<keyword evidence="2" id="KW-0479">Metal-binding</keyword>
<protein>
    <submittedName>
        <fullName evidence="6">4Fe-4S binding protein</fullName>
    </submittedName>
</protein>
<feature type="domain" description="4Fe-4S ferredoxin-type" evidence="5">
    <location>
        <begin position="97"/>
        <end position="127"/>
    </location>
</feature>
<dbReference type="Pfam" id="PF12800">
    <property type="entry name" value="Fer4_4"/>
    <property type="match status" value="1"/>
</dbReference>
<dbReference type="InterPro" id="IPR017900">
    <property type="entry name" value="4Fe4S_Fe_S_CS"/>
</dbReference>
<evidence type="ECO:0000313" key="6">
    <source>
        <dbReference type="EMBL" id="MBC5682901.1"/>
    </source>
</evidence>
<dbReference type="PROSITE" id="PS00198">
    <property type="entry name" value="4FE4S_FER_1"/>
    <property type="match status" value="2"/>
</dbReference>
<proteinExistence type="predicted"/>
<evidence type="ECO:0000256" key="4">
    <source>
        <dbReference type="ARBA" id="ARBA00023014"/>
    </source>
</evidence>
<dbReference type="InterPro" id="IPR017896">
    <property type="entry name" value="4Fe4S_Fe-S-bd"/>
</dbReference>
<feature type="domain" description="4Fe-4S ferredoxin-type" evidence="5">
    <location>
        <begin position="25"/>
        <end position="53"/>
    </location>
</feature>
<keyword evidence="7" id="KW-1185">Reference proteome</keyword>
<evidence type="ECO:0000256" key="1">
    <source>
        <dbReference type="ARBA" id="ARBA00022485"/>
    </source>
</evidence>
<dbReference type="PROSITE" id="PS51379">
    <property type="entry name" value="4FE4S_FER_2"/>
    <property type="match status" value="4"/>
</dbReference>
<dbReference type="Pfam" id="PF00037">
    <property type="entry name" value="Fer4"/>
    <property type="match status" value="1"/>
</dbReference>